<name>A0ABR1IUK8_9AGAR</name>
<dbReference type="EMBL" id="JBANRG010000062">
    <property type="protein sequence ID" value="KAK7441582.1"/>
    <property type="molecule type" value="Genomic_DNA"/>
</dbReference>
<feature type="region of interest" description="Disordered" evidence="1">
    <location>
        <begin position="155"/>
        <end position="176"/>
    </location>
</feature>
<feature type="compositionally biased region" description="Low complexity" evidence="1">
    <location>
        <begin position="76"/>
        <end position="85"/>
    </location>
</feature>
<gene>
    <name evidence="2" type="ORF">VKT23_016574</name>
</gene>
<feature type="compositionally biased region" description="Polar residues" evidence="1">
    <location>
        <begin position="36"/>
        <end position="46"/>
    </location>
</feature>
<feature type="region of interest" description="Disordered" evidence="1">
    <location>
        <begin position="76"/>
        <end position="108"/>
    </location>
</feature>
<feature type="compositionally biased region" description="Low complexity" evidence="1">
    <location>
        <begin position="155"/>
        <end position="172"/>
    </location>
</feature>
<evidence type="ECO:0000313" key="2">
    <source>
        <dbReference type="EMBL" id="KAK7441582.1"/>
    </source>
</evidence>
<protein>
    <submittedName>
        <fullName evidence="2">Uncharacterized protein</fullName>
    </submittedName>
</protein>
<feature type="region of interest" description="Disordered" evidence="1">
    <location>
        <begin position="1"/>
        <end position="21"/>
    </location>
</feature>
<keyword evidence="3" id="KW-1185">Reference proteome</keyword>
<dbReference type="SUPFAM" id="SSF141571">
    <property type="entry name" value="Pentapeptide repeat-like"/>
    <property type="match status" value="1"/>
</dbReference>
<feature type="region of interest" description="Disordered" evidence="1">
    <location>
        <begin position="34"/>
        <end position="53"/>
    </location>
</feature>
<sequence length="505" mass="53186">MPVAGQSGSQSGATPSHPYQFSYQQLATDSYHPYHPSQQLSFQSRHTPPRLNHELASSYDGFFASLSTRPNFSISSSVYPKSPSPGVAKPSSPIPRTSTTHGLPQSLSSILNPISPLQTPHSPMHISYSPVHLSHSPMHLSASPKVYASHGLPQSLHSVSHSPTSPSITHSPMKVDGTRASSASYQISASHPSSVIGMLVSLSSPNFATRPPSIVSDISIIMQTTSGVGTEQLISPSLVGTGLVSPSLVSPSLVGTGLVSSSLVSSSLVSPSLVSTGLVSSSLVGISLVGISLVGPSLVGISLVGPSLVGTSLVSSSLVAPVLLASTSTNLSASVPAGLVTTDSSASVTSPAEAATIILPNPAVTHHYLNDPDWLVPAAGAKQPETANSSSLSSQQYLLELDDLAPRKAKPHINRLIYSPEQLNAIHKIYELGQNSVCEFDKHSQVEARDLLTRLELDGESKGSLDSRWTTAWSSSWKTQKDEKKRTLYMCRCGYDTKARQAHDQ</sequence>
<comment type="caution">
    <text evidence="2">The sequence shown here is derived from an EMBL/GenBank/DDBJ whole genome shotgun (WGS) entry which is preliminary data.</text>
</comment>
<evidence type="ECO:0000313" key="3">
    <source>
        <dbReference type="Proteomes" id="UP001498398"/>
    </source>
</evidence>
<dbReference type="Proteomes" id="UP001498398">
    <property type="component" value="Unassembled WGS sequence"/>
</dbReference>
<proteinExistence type="predicted"/>
<organism evidence="2 3">
    <name type="scientific">Marasmiellus scandens</name>
    <dbReference type="NCBI Taxonomy" id="2682957"/>
    <lineage>
        <taxon>Eukaryota</taxon>
        <taxon>Fungi</taxon>
        <taxon>Dikarya</taxon>
        <taxon>Basidiomycota</taxon>
        <taxon>Agaricomycotina</taxon>
        <taxon>Agaricomycetes</taxon>
        <taxon>Agaricomycetidae</taxon>
        <taxon>Agaricales</taxon>
        <taxon>Marasmiineae</taxon>
        <taxon>Omphalotaceae</taxon>
        <taxon>Marasmiellus</taxon>
    </lineage>
</organism>
<accession>A0ABR1IUK8</accession>
<reference evidence="2 3" key="1">
    <citation type="submission" date="2024-01" db="EMBL/GenBank/DDBJ databases">
        <title>A draft genome for the cacao thread blight pathogen Marasmiellus scandens.</title>
        <authorList>
            <person name="Baruah I.K."/>
            <person name="Leung J."/>
            <person name="Bukari Y."/>
            <person name="Amoako-Attah I."/>
            <person name="Meinhardt L.W."/>
            <person name="Bailey B.A."/>
            <person name="Cohen S.P."/>
        </authorList>
    </citation>
    <scope>NUCLEOTIDE SEQUENCE [LARGE SCALE GENOMIC DNA]</scope>
    <source>
        <strain evidence="2 3">GH-19</strain>
    </source>
</reference>
<evidence type="ECO:0000256" key="1">
    <source>
        <dbReference type="SAM" id="MobiDB-lite"/>
    </source>
</evidence>